<feature type="compositionally biased region" description="Polar residues" evidence="1">
    <location>
        <begin position="1"/>
        <end position="15"/>
    </location>
</feature>
<feature type="compositionally biased region" description="Low complexity" evidence="1">
    <location>
        <begin position="66"/>
        <end position="101"/>
    </location>
</feature>
<sequence length="954" mass="102475">MLNIRMVTQKTNSLEPQPMDDHRPQYVCDLSNPDIDGSNWSYPAQQSDGADSSKTSSTTDPRLIDSATGSSYSTSYLSSPSPRSISSSSQSSDSTTSPSTSNRLTFAHSSWSTNSYPSTASTDSQHSPKSRPDSDRKSFSSDCTAREPQINVRRSLEVPFCQNSPESLKPRVNLQTNITSPNPSSESTILSLNNKLNSSIARVSLEVLDEATDNDSQNLSTLSTARTSITDSNPLPDTDNTRSRSSSSNSGASILSHRGRVMSTESMATSMRTSISSVSYKPDQSLPPIPQTPTRFESGEVTYPSLSPRNRTLQRGSILSQTSDPPKQSFSRPSLKSTSISSINTRSFTTRPEIVTPPLASPKPESIPNLPSGTRLPSDSDPSSLPISSSSSSNNNKKLAPISNSSRWTHTPSPLNDTEPSLKNDAGAEEEETGTVSIIQSSRLSSLTNSSRPLSVVRRTSNVSIAPARTFPPSSMRMRAYSQPGKRPGFNPLTSNEAPPPLPSQSALGTSPSPSSPSPVARPNFSGVYSMSRNSSAPITSSTAIANAAPSNNLSPIEAFIPKSAGPIPTFQLRATSPTKKLNVELPLNGTLYPLGPPSGRLAVSGVNTGTSNAFVYGIQPYPHATTRTGSVVTDIPGGMAGPRPYPHNPTRRPFHLMKQIKKSISVGGYVSARLYVPKQMWCQTGIKLHGLETKIKLMEALINGLDLVERDGESLVGGQIQDEADGVVGAEEEIADGEGRGDGLEDGEDENLTVDERNKLQLSTRSSARVLDTTERFMKRLEAFEELIEGAQGGIAKKLGFSSNGSQETAYGQNTMKKGSGLGTLMAQKLGKGFDRITNGRNTVDPSAIYVETISKLFEKSQVIDVHLASLDRANNALMLKGKSRGIGIVKRGGSEKRIGLYEFVGPQSKSQIEGRLRKVSEFYSMIVCRFVVADMGVLLDKYVKRAGSWCGD</sequence>
<accession>A0AAV0BHS1</accession>
<feature type="compositionally biased region" description="Low complexity" evidence="1">
    <location>
        <begin position="441"/>
        <end position="455"/>
    </location>
</feature>
<protein>
    <submittedName>
        <fullName evidence="2">Microtubule interacting and transport domain-containing protein</fullName>
    </submittedName>
</protein>
<evidence type="ECO:0000256" key="1">
    <source>
        <dbReference type="SAM" id="MobiDB-lite"/>
    </source>
</evidence>
<dbReference type="EMBL" id="CALTRL010005764">
    <property type="protein sequence ID" value="CAH7685986.1"/>
    <property type="molecule type" value="Genomic_DNA"/>
</dbReference>
<feature type="compositionally biased region" description="Polar residues" evidence="1">
    <location>
        <begin position="394"/>
        <end position="421"/>
    </location>
</feature>
<organism evidence="2 3">
    <name type="scientific">Phakopsora pachyrhizi</name>
    <name type="common">Asian soybean rust disease fungus</name>
    <dbReference type="NCBI Taxonomy" id="170000"/>
    <lineage>
        <taxon>Eukaryota</taxon>
        <taxon>Fungi</taxon>
        <taxon>Dikarya</taxon>
        <taxon>Basidiomycota</taxon>
        <taxon>Pucciniomycotina</taxon>
        <taxon>Pucciniomycetes</taxon>
        <taxon>Pucciniales</taxon>
        <taxon>Phakopsoraceae</taxon>
        <taxon>Phakopsora</taxon>
    </lineage>
</organism>
<feature type="region of interest" description="Disordered" evidence="1">
    <location>
        <begin position="212"/>
        <end position="533"/>
    </location>
</feature>
<feature type="compositionally biased region" description="Polar residues" evidence="1">
    <location>
        <begin position="214"/>
        <end position="235"/>
    </location>
</feature>
<name>A0AAV0BHS1_PHAPC</name>
<feature type="compositionally biased region" description="Polar residues" evidence="1">
    <location>
        <begin position="263"/>
        <end position="279"/>
    </location>
</feature>
<dbReference type="AlphaFoldDB" id="A0AAV0BHS1"/>
<evidence type="ECO:0000313" key="2">
    <source>
        <dbReference type="EMBL" id="CAH7685986.1"/>
    </source>
</evidence>
<keyword evidence="3" id="KW-1185">Reference proteome</keyword>
<feature type="compositionally biased region" description="Basic and acidic residues" evidence="1">
    <location>
        <begin position="130"/>
        <end position="139"/>
    </location>
</feature>
<feature type="compositionally biased region" description="Polar residues" evidence="1">
    <location>
        <begin position="304"/>
        <end position="350"/>
    </location>
</feature>
<dbReference type="Proteomes" id="UP001153365">
    <property type="component" value="Unassembled WGS sequence"/>
</dbReference>
<dbReference type="PANTHER" id="PTHR37327">
    <property type="entry name" value="CHROMOSOME 1, WHOLE GENOME SHOTGUN SEQUENCE"/>
    <property type="match status" value="1"/>
</dbReference>
<evidence type="ECO:0000313" key="3">
    <source>
        <dbReference type="Proteomes" id="UP001153365"/>
    </source>
</evidence>
<feature type="region of interest" description="Disordered" evidence="1">
    <location>
        <begin position="1"/>
        <end position="150"/>
    </location>
</feature>
<reference evidence="2" key="1">
    <citation type="submission" date="2022-06" db="EMBL/GenBank/DDBJ databases">
        <authorList>
            <consortium name="SYNGENTA / RWTH Aachen University"/>
        </authorList>
    </citation>
    <scope>NUCLEOTIDE SEQUENCE</scope>
</reference>
<feature type="compositionally biased region" description="Low complexity" evidence="1">
    <location>
        <begin position="376"/>
        <end position="393"/>
    </location>
</feature>
<feature type="compositionally biased region" description="Polar residues" evidence="1">
    <location>
        <begin position="102"/>
        <end position="127"/>
    </location>
</feature>
<feature type="compositionally biased region" description="Polar residues" evidence="1">
    <location>
        <begin position="38"/>
        <end position="60"/>
    </location>
</feature>
<gene>
    <name evidence="2" type="ORF">PPACK8108_LOCUS20580</name>
</gene>
<dbReference type="PANTHER" id="PTHR37327:SF1">
    <property type="entry name" value="MICROTUBULE INTERACTING AND TRANSPORT DOMAIN-CONTAINING PROTEIN"/>
    <property type="match status" value="1"/>
</dbReference>
<comment type="caution">
    <text evidence="2">The sequence shown here is derived from an EMBL/GenBank/DDBJ whole genome shotgun (WGS) entry which is preliminary data.</text>
</comment>
<proteinExistence type="predicted"/>